<keyword evidence="1" id="KW-0812">Transmembrane</keyword>
<reference evidence="3" key="1">
    <citation type="journal article" date="2019" name="Int. J. Syst. Evol. Microbiol.">
        <title>The Global Catalogue of Microorganisms (GCM) 10K type strain sequencing project: providing services to taxonomists for standard genome sequencing and annotation.</title>
        <authorList>
            <consortium name="The Broad Institute Genomics Platform"/>
            <consortium name="The Broad Institute Genome Sequencing Center for Infectious Disease"/>
            <person name="Wu L."/>
            <person name="Ma J."/>
        </authorList>
    </citation>
    <scope>NUCLEOTIDE SEQUENCE [LARGE SCALE GENOMIC DNA]</scope>
    <source>
        <strain evidence="3">CCUG 62982</strain>
    </source>
</reference>
<evidence type="ECO:0000313" key="2">
    <source>
        <dbReference type="EMBL" id="MFD0948628.1"/>
    </source>
</evidence>
<proteinExistence type="predicted"/>
<keyword evidence="1" id="KW-1133">Transmembrane helix</keyword>
<evidence type="ECO:0000256" key="1">
    <source>
        <dbReference type="SAM" id="Phobius"/>
    </source>
</evidence>
<sequence>MATFNFALDGKVDMMSINPLEMTNFEMAGTLFGVAGVLIALALNHYAKNRKRQLPHVFTAQETEQDAIE</sequence>
<name>A0ABW3HB00_9SPHN</name>
<keyword evidence="3" id="KW-1185">Reference proteome</keyword>
<keyword evidence="1" id="KW-0472">Membrane</keyword>
<dbReference type="EMBL" id="JBHTJG010000015">
    <property type="protein sequence ID" value="MFD0948628.1"/>
    <property type="molecule type" value="Genomic_DNA"/>
</dbReference>
<dbReference type="RefSeq" id="WP_264946539.1">
    <property type="nucleotide sequence ID" value="NZ_JAPDRA010000015.1"/>
</dbReference>
<organism evidence="2 3">
    <name type="scientific">Sphingomonas canadensis</name>
    <dbReference type="NCBI Taxonomy" id="1219257"/>
    <lineage>
        <taxon>Bacteria</taxon>
        <taxon>Pseudomonadati</taxon>
        <taxon>Pseudomonadota</taxon>
        <taxon>Alphaproteobacteria</taxon>
        <taxon>Sphingomonadales</taxon>
        <taxon>Sphingomonadaceae</taxon>
        <taxon>Sphingomonas</taxon>
    </lineage>
</organism>
<protein>
    <submittedName>
        <fullName evidence="2">Uncharacterized protein</fullName>
    </submittedName>
</protein>
<feature type="transmembrane region" description="Helical" evidence="1">
    <location>
        <begin position="25"/>
        <end position="43"/>
    </location>
</feature>
<comment type="caution">
    <text evidence="2">The sequence shown here is derived from an EMBL/GenBank/DDBJ whole genome shotgun (WGS) entry which is preliminary data.</text>
</comment>
<accession>A0ABW3HB00</accession>
<evidence type="ECO:0000313" key="3">
    <source>
        <dbReference type="Proteomes" id="UP001596977"/>
    </source>
</evidence>
<gene>
    <name evidence="2" type="ORF">ACFQ1E_19975</name>
</gene>
<dbReference type="Proteomes" id="UP001596977">
    <property type="component" value="Unassembled WGS sequence"/>
</dbReference>